<sequence length="379" mass="44309">MKHVCFITSIFNRGDSLIVFRQGMSLVDLGYRVSYILCDDLPDDEKYGIEFHSVGATNGGIIKRLRENPRKLKYFLKTFHADIYQINEPELLPLGCWLKNRGFKVVYDLREYYPDYYARKVKNTLLKKIIHFVTERYLYYISQKYDAIFNCMPEMHDYISNVMPCKNFVDVPNFPVVNQDFSLTFDEYCSRENIISYFGSIYNISCQEEFLQAISDIPNVKYLLAGVFYSKEYQDKVMQSKGWRQVIFKGRFSREELPNIINSSIIGNVMKDFNKTETPDGSFSIIKIFESMEAAIPVILAKVPLYEAMVKKYNCGICCDPHNVDEIRNAIVFLLTHKKEAYEMGQNGRKAVIEEYSWDIIKKDYLTVIDNLCNRLKAL</sequence>
<name>A0A5D3E7W4_9BACE</name>
<organism evidence="3 4">
    <name type="scientific">Bacteroides pyogenes</name>
    <dbReference type="NCBI Taxonomy" id="310300"/>
    <lineage>
        <taxon>Bacteria</taxon>
        <taxon>Pseudomonadati</taxon>
        <taxon>Bacteroidota</taxon>
        <taxon>Bacteroidia</taxon>
        <taxon>Bacteroidales</taxon>
        <taxon>Bacteroidaceae</taxon>
        <taxon>Bacteroides</taxon>
    </lineage>
</organism>
<dbReference type="RefSeq" id="WP_148730854.1">
    <property type="nucleotide sequence ID" value="NZ_JALFMC010000018.1"/>
</dbReference>
<evidence type="ECO:0000313" key="3">
    <source>
        <dbReference type="EMBL" id="TYK32197.1"/>
    </source>
</evidence>
<dbReference type="Proteomes" id="UP000324383">
    <property type="component" value="Unassembled WGS sequence"/>
</dbReference>
<dbReference type="GO" id="GO:0009103">
    <property type="term" value="P:lipopolysaccharide biosynthetic process"/>
    <property type="evidence" value="ECO:0007669"/>
    <property type="project" value="TreeGrafter"/>
</dbReference>
<dbReference type="Gene3D" id="3.40.50.2000">
    <property type="entry name" value="Glycogen Phosphorylase B"/>
    <property type="match status" value="2"/>
</dbReference>
<comment type="caution">
    <text evidence="3">The sequence shown here is derived from an EMBL/GenBank/DDBJ whole genome shotgun (WGS) entry which is preliminary data.</text>
</comment>
<feature type="domain" description="Glycosyl transferase family 1" evidence="2">
    <location>
        <begin position="192"/>
        <end position="350"/>
    </location>
</feature>
<gene>
    <name evidence="3" type="ORF">FNJ60_13025</name>
</gene>
<proteinExistence type="predicted"/>
<reference evidence="3 4" key="1">
    <citation type="submission" date="2019-07" db="EMBL/GenBank/DDBJ databases">
        <title>Draft Genome Sequences of Bacteroides pyogenes Strains Isolated from the Uterus Holstein Dairy Cows with Metritis.</title>
        <authorList>
            <person name="Cunha F."/>
            <person name="Galvao K.N."/>
            <person name="Jeon S.J."/>
            <person name="Jeong K.C."/>
        </authorList>
    </citation>
    <scope>NUCLEOTIDE SEQUENCE [LARGE SCALE GENOMIC DNA]</scope>
    <source>
        <strain evidence="3 4">KG-31</strain>
    </source>
</reference>
<evidence type="ECO:0000313" key="4">
    <source>
        <dbReference type="Proteomes" id="UP000324383"/>
    </source>
</evidence>
<dbReference type="PANTHER" id="PTHR46401:SF2">
    <property type="entry name" value="GLYCOSYLTRANSFERASE WBBK-RELATED"/>
    <property type="match status" value="1"/>
</dbReference>
<dbReference type="AlphaFoldDB" id="A0A5D3E7W4"/>
<evidence type="ECO:0000256" key="1">
    <source>
        <dbReference type="ARBA" id="ARBA00022679"/>
    </source>
</evidence>
<accession>A0A5D3E7W4</accession>
<keyword evidence="4" id="KW-1185">Reference proteome</keyword>
<dbReference type="Pfam" id="PF00534">
    <property type="entry name" value="Glycos_transf_1"/>
    <property type="match status" value="1"/>
</dbReference>
<dbReference type="PANTHER" id="PTHR46401">
    <property type="entry name" value="GLYCOSYLTRANSFERASE WBBK-RELATED"/>
    <property type="match status" value="1"/>
</dbReference>
<dbReference type="EMBL" id="VKLW01000036">
    <property type="protein sequence ID" value="TYK32197.1"/>
    <property type="molecule type" value="Genomic_DNA"/>
</dbReference>
<dbReference type="GO" id="GO:0016757">
    <property type="term" value="F:glycosyltransferase activity"/>
    <property type="evidence" value="ECO:0007669"/>
    <property type="project" value="InterPro"/>
</dbReference>
<evidence type="ECO:0000259" key="2">
    <source>
        <dbReference type="Pfam" id="PF00534"/>
    </source>
</evidence>
<protein>
    <submittedName>
        <fullName evidence="3">Glycosyltransferase family 4 protein</fullName>
    </submittedName>
</protein>
<keyword evidence="1 3" id="KW-0808">Transferase</keyword>
<dbReference type="SUPFAM" id="SSF53756">
    <property type="entry name" value="UDP-Glycosyltransferase/glycogen phosphorylase"/>
    <property type="match status" value="1"/>
</dbReference>
<dbReference type="InterPro" id="IPR001296">
    <property type="entry name" value="Glyco_trans_1"/>
</dbReference>